<evidence type="ECO:0000259" key="8">
    <source>
        <dbReference type="Pfam" id="PF13908"/>
    </source>
</evidence>
<evidence type="ECO:0000256" key="3">
    <source>
        <dbReference type="ARBA" id="ARBA00022989"/>
    </source>
</evidence>
<keyword evidence="10" id="KW-1185">Reference proteome</keyword>
<dbReference type="EMBL" id="JANIIK010000036">
    <property type="protein sequence ID" value="KAJ3612249.1"/>
    <property type="molecule type" value="Genomic_DNA"/>
</dbReference>
<evidence type="ECO:0000256" key="5">
    <source>
        <dbReference type="SAM" id="MobiDB-lite"/>
    </source>
</evidence>
<evidence type="ECO:0000256" key="2">
    <source>
        <dbReference type="ARBA" id="ARBA00022692"/>
    </source>
</evidence>
<dbReference type="AlphaFoldDB" id="A0A9Q0IV72"/>
<feature type="transmembrane region" description="Helical" evidence="6">
    <location>
        <begin position="102"/>
        <end position="125"/>
    </location>
</feature>
<protein>
    <recommendedName>
        <fullName evidence="8">Shisa N-terminal domain-containing protein</fullName>
    </recommendedName>
</protein>
<dbReference type="GO" id="GO:0016020">
    <property type="term" value="C:membrane"/>
    <property type="evidence" value="ECO:0007669"/>
    <property type="project" value="UniProtKB-SubCell"/>
</dbReference>
<feature type="region of interest" description="Disordered" evidence="5">
    <location>
        <begin position="176"/>
        <end position="196"/>
    </location>
</feature>
<organism evidence="9 10">
    <name type="scientific">Muraenolepis orangiensis</name>
    <name type="common">Patagonian moray cod</name>
    <dbReference type="NCBI Taxonomy" id="630683"/>
    <lineage>
        <taxon>Eukaryota</taxon>
        <taxon>Metazoa</taxon>
        <taxon>Chordata</taxon>
        <taxon>Craniata</taxon>
        <taxon>Vertebrata</taxon>
        <taxon>Euteleostomi</taxon>
        <taxon>Actinopterygii</taxon>
        <taxon>Neopterygii</taxon>
        <taxon>Teleostei</taxon>
        <taxon>Neoteleostei</taxon>
        <taxon>Acanthomorphata</taxon>
        <taxon>Zeiogadaria</taxon>
        <taxon>Gadariae</taxon>
        <taxon>Gadiformes</taxon>
        <taxon>Muraenolepidoidei</taxon>
        <taxon>Muraenolepididae</taxon>
        <taxon>Muraenolepis</taxon>
    </lineage>
</organism>
<dbReference type="Proteomes" id="UP001148018">
    <property type="component" value="Unassembled WGS sequence"/>
</dbReference>
<evidence type="ECO:0000256" key="1">
    <source>
        <dbReference type="ARBA" id="ARBA00004370"/>
    </source>
</evidence>
<keyword evidence="7" id="KW-0732">Signal</keyword>
<keyword evidence="4 6" id="KW-0472">Membrane</keyword>
<evidence type="ECO:0000256" key="7">
    <source>
        <dbReference type="SAM" id="SignalP"/>
    </source>
</evidence>
<comment type="caution">
    <text evidence="9">The sequence shown here is derived from an EMBL/GenBank/DDBJ whole genome shotgun (WGS) entry which is preliminary data.</text>
</comment>
<feature type="compositionally biased region" description="Basic and acidic residues" evidence="5">
    <location>
        <begin position="180"/>
        <end position="196"/>
    </location>
</feature>
<dbReference type="InterPro" id="IPR026910">
    <property type="entry name" value="Shisa"/>
</dbReference>
<dbReference type="Pfam" id="PF13908">
    <property type="entry name" value="Shisa_N"/>
    <property type="match status" value="1"/>
</dbReference>
<accession>A0A9Q0IV72</accession>
<dbReference type="PANTHER" id="PTHR31395:SF11">
    <property type="entry name" value="PROTEIN SHISA-LIKE-1"/>
    <property type="match status" value="1"/>
</dbReference>
<name>A0A9Q0IV72_9TELE</name>
<proteinExistence type="predicted"/>
<comment type="subcellular location">
    <subcellularLocation>
        <location evidence="1">Membrane</location>
    </subcellularLocation>
</comment>
<evidence type="ECO:0000313" key="10">
    <source>
        <dbReference type="Proteomes" id="UP001148018"/>
    </source>
</evidence>
<dbReference type="InterPro" id="IPR053891">
    <property type="entry name" value="Shisa_N"/>
</dbReference>
<reference evidence="9" key="1">
    <citation type="submission" date="2022-07" db="EMBL/GenBank/DDBJ databases">
        <title>Chromosome-level genome of Muraenolepis orangiensis.</title>
        <authorList>
            <person name="Kim J."/>
        </authorList>
    </citation>
    <scope>NUCLEOTIDE SEQUENCE</scope>
    <source>
        <strain evidence="9">KU_S4_2022</strain>
        <tissue evidence="9">Muscle</tissue>
    </source>
</reference>
<evidence type="ECO:0000256" key="4">
    <source>
        <dbReference type="ARBA" id="ARBA00023136"/>
    </source>
</evidence>
<keyword evidence="3 6" id="KW-1133">Transmembrane helix</keyword>
<dbReference type="PANTHER" id="PTHR31395">
    <property type="entry name" value="SHISA"/>
    <property type="match status" value="1"/>
</dbReference>
<evidence type="ECO:0000256" key="6">
    <source>
        <dbReference type="SAM" id="Phobius"/>
    </source>
</evidence>
<feature type="chain" id="PRO_5040262513" description="Shisa N-terminal domain-containing protein" evidence="7">
    <location>
        <begin position="32"/>
        <end position="196"/>
    </location>
</feature>
<feature type="signal peptide" evidence="7">
    <location>
        <begin position="1"/>
        <end position="31"/>
    </location>
</feature>
<dbReference type="OrthoDB" id="8935654at2759"/>
<evidence type="ECO:0000313" key="9">
    <source>
        <dbReference type="EMBL" id="KAJ3612249.1"/>
    </source>
</evidence>
<sequence>MMSLPRGRVGGRWSSQIHVAFFVLASTVALSSPFHVCESYADSRGRSHFGFRCPRLSDNRSLQFCCYHDNTAFKYCCSQAQFHGMAIANATAGSDRLTQTDYAAVIGVWVYGSLVLVLILVDFLYYAAVHWETCGVYLVQSQRRHQSGSPPAVLRKAMAVKRLVCSGCLDPRCPQEEELQEHKPGPDRDDRHRPNT</sequence>
<keyword evidence="2 6" id="KW-0812">Transmembrane</keyword>
<gene>
    <name evidence="9" type="ORF">NHX12_020525</name>
</gene>
<feature type="domain" description="Shisa N-terminal" evidence="8">
    <location>
        <begin position="36"/>
        <end position="81"/>
    </location>
</feature>